<comment type="similarity">
    <text evidence="3 7">Belongs to the cytochrome P450 family.</text>
</comment>
<evidence type="ECO:0000313" key="8">
    <source>
        <dbReference type="EMBL" id="KAL0958927.1"/>
    </source>
</evidence>
<dbReference type="InterPro" id="IPR017972">
    <property type="entry name" value="Cyt_P450_CS"/>
</dbReference>
<gene>
    <name evidence="8" type="ORF">HGRIS_014243</name>
</gene>
<keyword evidence="4 7" id="KW-0479">Metal-binding</keyword>
<evidence type="ECO:0000313" key="9">
    <source>
        <dbReference type="Proteomes" id="UP001556367"/>
    </source>
</evidence>
<dbReference type="PRINTS" id="PR00385">
    <property type="entry name" value="P450"/>
</dbReference>
<keyword evidence="7" id="KW-0349">Heme</keyword>
<dbReference type="InterPro" id="IPR001128">
    <property type="entry name" value="Cyt_P450"/>
</dbReference>
<reference evidence="9" key="1">
    <citation type="submission" date="2024-06" db="EMBL/GenBank/DDBJ databases">
        <title>Multi-omics analyses provide insights into the biosynthesis of the anticancer antibiotic pleurotin in Hohenbuehelia grisea.</title>
        <authorList>
            <person name="Weaver J.A."/>
            <person name="Alberti F."/>
        </authorList>
    </citation>
    <scope>NUCLEOTIDE SEQUENCE [LARGE SCALE GENOMIC DNA]</scope>
    <source>
        <strain evidence="9">T-177</strain>
    </source>
</reference>
<organism evidence="8 9">
    <name type="scientific">Hohenbuehelia grisea</name>
    <dbReference type="NCBI Taxonomy" id="104357"/>
    <lineage>
        <taxon>Eukaryota</taxon>
        <taxon>Fungi</taxon>
        <taxon>Dikarya</taxon>
        <taxon>Basidiomycota</taxon>
        <taxon>Agaricomycotina</taxon>
        <taxon>Agaricomycetes</taxon>
        <taxon>Agaricomycetidae</taxon>
        <taxon>Agaricales</taxon>
        <taxon>Pleurotineae</taxon>
        <taxon>Pleurotaceae</taxon>
        <taxon>Hohenbuehelia</taxon>
    </lineage>
</organism>
<dbReference type="InterPro" id="IPR050121">
    <property type="entry name" value="Cytochrome_P450_monoxygenase"/>
</dbReference>
<evidence type="ECO:0000256" key="6">
    <source>
        <dbReference type="ARBA" id="ARBA00023004"/>
    </source>
</evidence>
<keyword evidence="9" id="KW-1185">Reference proteome</keyword>
<evidence type="ECO:0000256" key="3">
    <source>
        <dbReference type="ARBA" id="ARBA00010617"/>
    </source>
</evidence>
<dbReference type="Proteomes" id="UP001556367">
    <property type="component" value="Unassembled WGS sequence"/>
</dbReference>
<name>A0ABR3JTS7_9AGAR</name>
<keyword evidence="6 7" id="KW-0408">Iron</keyword>
<dbReference type="PRINTS" id="PR00463">
    <property type="entry name" value="EP450I"/>
</dbReference>
<keyword evidence="7" id="KW-0503">Monooxygenase</keyword>
<evidence type="ECO:0000256" key="4">
    <source>
        <dbReference type="ARBA" id="ARBA00022723"/>
    </source>
</evidence>
<dbReference type="PANTHER" id="PTHR24305">
    <property type="entry name" value="CYTOCHROME P450"/>
    <property type="match status" value="1"/>
</dbReference>
<evidence type="ECO:0000256" key="1">
    <source>
        <dbReference type="ARBA" id="ARBA00001971"/>
    </source>
</evidence>
<dbReference type="SUPFAM" id="SSF48264">
    <property type="entry name" value="Cytochrome P450"/>
    <property type="match status" value="1"/>
</dbReference>
<dbReference type="EMBL" id="JASNQZ010000003">
    <property type="protein sequence ID" value="KAL0958927.1"/>
    <property type="molecule type" value="Genomic_DNA"/>
</dbReference>
<evidence type="ECO:0000256" key="2">
    <source>
        <dbReference type="ARBA" id="ARBA00005179"/>
    </source>
</evidence>
<dbReference type="InterPro" id="IPR002401">
    <property type="entry name" value="Cyt_P450_E_grp-I"/>
</dbReference>
<comment type="caution">
    <text evidence="8">The sequence shown here is derived from an EMBL/GenBank/DDBJ whole genome shotgun (WGS) entry which is preliminary data.</text>
</comment>
<dbReference type="PROSITE" id="PS00086">
    <property type="entry name" value="CYTOCHROME_P450"/>
    <property type="match status" value="1"/>
</dbReference>
<dbReference type="InterPro" id="IPR036396">
    <property type="entry name" value="Cyt_P450_sf"/>
</dbReference>
<comment type="cofactor">
    <cofactor evidence="1">
        <name>heme</name>
        <dbReference type="ChEBI" id="CHEBI:30413"/>
    </cofactor>
</comment>
<dbReference type="Pfam" id="PF00067">
    <property type="entry name" value="p450"/>
    <property type="match status" value="1"/>
</dbReference>
<dbReference type="PANTHER" id="PTHR24305:SF157">
    <property type="entry name" value="N-ACETYLTRYPTOPHAN 6-HYDROXYLASE IVOC-RELATED"/>
    <property type="match status" value="1"/>
</dbReference>
<proteinExistence type="inferred from homology"/>
<evidence type="ECO:0000256" key="5">
    <source>
        <dbReference type="ARBA" id="ARBA00023002"/>
    </source>
</evidence>
<dbReference type="Gene3D" id="1.10.630.10">
    <property type="entry name" value="Cytochrome P450"/>
    <property type="match status" value="1"/>
</dbReference>
<comment type="pathway">
    <text evidence="2">Secondary metabolite biosynthesis.</text>
</comment>
<keyword evidence="5 7" id="KW-0560">Oxidoreductase</keyword>
<evidence type="ECO:0000256" key="7">
    <source>
        <dbReference type="RuleBase" id="RU000461"/>
    </source>
</evidence>
<sequence>MLAHIFLASFAAYGVFAVWRLFLHPLRSFKGPALAKLTTWYQAYHDIVKHGNLLRQVTALHEIYGPVVRIGPNELSFNDPKAYADIYAMGSKFTKEPSFYQGFGVPHASFGMMDPQASRTRRDMLNPLFSRRAILKLETIVQADVDHLISQLVTNYGSEKPVNLFMAFRCTSLEIITAYCLNQHLHAIDIPDFEHPFLTGLQSTIPLFWVLKYFPALTPIVMEPPTWLPASMLNSFSGISDFRHKIGAHLDNFIAAPEKYRDSEHEIVYDYLLAPANNRKSFKPLSRTELFQEAVALLLAGSDTVGNASTVGFFHVLDNPPVLRKLVAELREAWPSVEDQVGLSVLEKLPYLTAVIKESLRVGHGVVSATPRIVGPGDAVIGGVHVPAGTVVSMSSTYMHLNPDIFENPHQFRPERWLEKRTDSVNLNSYLVPFSRGPRMCLGVNLAWCELYLIFGNLFRKLDLKLHNTTIDDFRDFDAFFVPVHCGNDLHVTIQAKDT</sequence>
<accession>A0ABR3JTS7</accession>
<evidence type="ECO:0008006" key="10">
    <source>
        <dbReference type="Google" id="ProtNLM"/>
    </source>
</evidence>
<dbReference type="CDD" id="cd11062">
    <property type="entry name" value="CYP58-like"/>
    <property type="match status" value="1"/>
</dbReference>
<protein>
    <recommendedName>
        <fullName evidence="10">Cytochrome P450</fullName>
    </recommendedName>
</protein>